<dbReference type="EMBL" id="JABMOJ010000450">
    <property type="protein sequence ID" value="NQV66059.1"/>
    <property type="molecule type" value="Genomic_DNA"/>
</dbReference>
<dbReference type="GO" id="GO:0005509">
    <property type="term" value="F:calcium ion binding"/>
    <property type="evidence" value="ECO:0007669"/>
    <property type="project" value="InterPro"/>
</dbReference>
<sequence length="592" mass="64296">MLNRFVVLALIIGLASCTQPDTTTIADTAAAPGAVMDAEAEALPELPTHWLNDKAIGVGAGPVTQADLAKGLSDPSNWLLYGGDYNNHRHSPVTDLNPDTVKNLEVAWAFPTGTLGQFEASPIIHDGIMYVSSSYNRLFALNPETGELYWRYDHVYPDDLRLCCGPVNRGVAIAGDLVLMATLDAQLIAFNRLTGAIVWQTEIAPYALGYSATSMPMVVKDLAIIGIAGGEFGVRGFFDAYDVKTGQRVWRHYTVPGEGEPGVETWAGESWKTGGAPAWTSGAYDQDTDTLYWTTGNPAPDWNGDMRAGDNLFSNSILALEPATGKQKWYFQFTPHDVWDYDGNTQIFLVDIRRDGRNVKAIVQANRNGYFYILDRETDKFIDAKPYVEQVNWATIDETGRPIVNPAAMPSEDNDFRTCPSNLGGMNGAWTGALNQKLGLAYIPSIEACQSYQKGLDIYIPGQAYMAGMPTLIDVEAGTSYGHLSAVDYNTGEVRWRYKDADPMMGGVASTEGGVIFTGNQAGYALALDSRTGVELWKFKMGGGVRSQPVVFQVKGKSYVAIGSGNWNTFAAFSGGPVNIPEGGHLFVFALK</sequence>
<evidence type="ECO:0000259" key="10">
    <source>
        <dbReference type="Pfam" id="PF13360"/>
    </source>
</evidence>
<gene>
    <name evidence="11" type="ORF">HQ497_11920</name>
</gene>
<dbReference type="PROSITE" id="PS51257">
    <property type="entry name" value="PROKAR_LIPOPROTEIN"/>
    <property type="match status" value="1"/>
</dbReference>
<feature type="binding site" evidence="7">
    <location>
        <position position="340"/>
    </location>
    <ligand>
        <name>Ca(2+)</name>
        <dbReference type="ChEBI" id="CHEBI:29108"/>
    </ligand>
</feature>
<feature type="disulfide bond" evidence="8">
    <location>
        <begin position="163"/>
        <end position="164"/>
    </location>
</feature>
<keyword evidence="3 6" id="KW-0634">PQQ</keyword>
<evidence type="ECO:0000256" key="7">
    <source>
        <dbReference type="PIRSR" id="PIRSR617512-3"/>
    </source>
</evidence>
<evidence type="ECO:0000256" key="1">
    <source>
        <dbReference type="ARBA" id="ARBA00008156"/>
    </source>
</evidence>
<dbReference type="SUPFAM" id="SSF50998">
    <property type="entry name" value="Quinoprotein alcohol dehydrogenase-like"/>
    <property type="match status" value="1"/>
</dbReference>
<feature type="domain" description="Pyrrolo-quinoline quinone repeat" evidence="9">
    <location>
        <begin position="78"/>
        <end position="378"/>
    </location>
</feature>
<dbReference type="PANTHER" id="PTHR32303">
    <property type="entry name" value="QUINOPROTEIN ALCOHOL DEHYDROGENASE (CYTOCHROME C)"/>
    <property type="match status" value="1"/>
</dbReference>
<dbReference type="InterPro" id="IPR011047">
    <property type="entry name" value="Quinoprotein_ADH-like_sf"/>
</dbReference>
<evidence type="ECO:0000256" key="4">
    <source>
        <dbReference type="ARBA" id="ARBA00023002"/>
    </source>
</evidence>
<feature type="binding site" evidence="7">
    <location>
        <position position="231"/>
    </location>
    <ligand>
        <name>Ca(2+)</name>
        <dbReference type="ChEBI" id="CHEBI:29108"/>
    </ligand>
</feature>
<evidence type="ECO:0000256" key="3">
    <source>
        <dbReference type="ARBA" id="ARBA00022891"/>
    </source>
</evidence>
<dbReference type="InterPro" id="IPR018391">
    <property type="entry name" value="PQQ_b-propeller_rpt"/>
</dbReference>
<name>A0A973A8R5_9GAMM</name>
<feature type="binding site" evidence="6">
    <location>
        <position position="169"/>
    </location>
    <ligand>
        <name>pyrroloquinoline quinone</name>
        <dbReference type="ChEBI" id="CHEBI:58442"/>
    </ligand>
</feature>
<evidence type="ECO:0000259" key="9">
    <source>
        <dbReference type="Pfam" id="PF01011"/>
    </source>
</evidence>
<reference evidence="11" key="1">
    <citation type="submission" date="2020-05" db="EMBL/GenBank/DDBJ databases">
        <title>Sulfur intermediates as new biogeochemical hubs in an aquatic model microbial ecosystem.</title>
        <authorList>
            <person name="Vigneron A."/>
        </authorList>
    </citation>
    <scope>NUCLEOTIDE SEQUENCE</scope>
    <source>
        <strain evidence="11">Bin.250</strain>
    </source>
</reference>
<dbReference type="EC" id="1.1.2.-" evidence="11"/>
<keyword evidence="2 7" id="KW-0479">Metal-binding</keyword>
<dbReference type="GO" id="GO:0016614">
    <property type="term" value="F:oxidoreductase activity, acting on CH-OH group of donors"/>
    <property type="evidence" value="ECO:0007669"/>
    <property type="project" value="InterPro"/>
</dbReference>
<dbReference type="Pfam" id="PF13360">
    <property type="entry name" value="PQQ_2"/>
    <property type="match status" value="1"/>
</dbReference>
<protein>
    <submittedName>
        <fullName evidence="11">PQQ-dependent dehydrogenase, methanol/ethanol family</fullName>
        <ecNumber evidence="11">1.1.2.-</ecNumber>
    </submittedName>
</protein>
<proteinExistence type="inferred from homology"/>
<evidence type="ECO:0000256" key="6">
    <source>
        <dbReference type="PIRSR" id="PIRSR617512-2"/>
    </source>
</evidence>
<keyword evidence="4 11" id="KW-0560">Oxidoreductase</keyword>
<dbReference type="SMART" id="SM00564">
    <property type="entry name" value="PQQ"/>
    <property type="match status" value="6"/>
</dbReference>
<keyword evidence="8" id="KW-1015">Disulfide bond</keyword>
<feature type="binding site" evidence="6">
    <location>
        <position position="119"/>
    </location>
    <ligand>
        <name>pyrroloquinoline quinone</name>
        <dbReference type="ChEBI" id="CHEBI:58442"/>
    </ligand>
</feature>
<evidence type="ECO:0000256" key="2">
    <source>
        <dbReference type="ARBA" id="ARBA00022723"/>
    </source>
</evidence>
<organism evidence="11 12">
    <name type="scientific">SAR86 cluster bacterium</name>
    <dbReference type="NCBI Taxonomy" id="2030880"/>
    <lineage>
        <taxon>Bacteria</taxon>
        <taxon>Pseudomonadati</taxon>
        <taxon>Pseudomonadota</taxon>
        <taxon>Gammaproteobacteria</taxon>
        <taxon>SAR86 cluster</taxon>
    </lineage>
</organism>
<comment type="cofactor">
    <cofactor evidence="6">
        <name>pyrroloquinoline quinone</name>
        <dbReference type="ChEBI" id="CHEBI:58442"/>
    </cofactor>
    <text evidence="6">Binds 1 PQQ group per subunit.</text>
</comment>
<comment type="similarity">
    <text evidence="1">Belongs to the bacterial PQQ dehydrogenase family.</text>
</comment>
<dbReference type="PANTHER" id="PTHR32303:SF20">
    <property type="entry name" value="QUINOPROTEIN ETHANOL DEHYDROGENASE"/>
    <property type="match status" value="1"/>
</dbReference>
<feature type="binding site" evidence="6">
    <location>
        <position position="213"/>
    </location>
    <ligand>
        <name>pyrroloquinoline quinone</name>
        <dbReference type="ChEBI" id="CHEBI:58442"/>
    </ligand>
</feature>
<evidence type="ECO:0000313" key="12">
    <source>
        <dbReference type="Proteomes" id="UP000754644"/>
    </source>
</evidence>
<feature type="domain" description="Pyrrolo-quinoline quinone repeat" evidence="10">
    <location>
        <begin position="482"/>
        <end position="551"/>
    </location>
</feature>
<accession>A0A973A8R5</accession>
<dbReference type="GO" id="GO:0016020">
    <property type="term" value="C:membrane"/>
    <property type="evidence" value="ECO:0007669"/>
    <property type="project" value="InterPro"/>
</dbReference>
<dbReference type="NCBIfam" id="TIGR03075">
    <property type="entry name" value="PQQ_enz_alc_DH"/>
    <property type="match status" value="1"/>
</dbReference>
<comment type="caution">
    <text evidence="11">The sequence shown here is derived from an EMBL/GenBank/DDBJ whole genome shotgun (WGS) entry which is preliminary data.</text>
</comment>
<evidence type="ECO:0000313" key="11">
    <source>
        <dbReference type="EMBL" id="NQV66059.1"/>
    </source>
</evidence>
<evidence type="ECO:0000256" key="8">
    <source>
        <dbReference type="PIRSR" id="PIRSR617512-4"/>
    </source>
</evidence>
<keyword evidence="7" id="KW-0106">Calcium</keyword>
<feature type="binding site" evidence="7">
    <location>
        <position position="297"/>
    </location>
    <ligand>
        <name>Ca(2+)</name>
        <dbReference type="ChEBI" id="CHEBI:29108"/>
    </ligand>
</feature>
<feature type="active site" description="Proton acceptor" evidence="5">
    <location>
        <position position="340"/>
    </location>
</feature>
<dbReference type="Pfam" id="PF01011">
    <property type="entry name" value="PQQ"/>
    <property type="match status" value="1"/>
</dbReference>
<dbReference type="Gene3D" id="2.140.10.10">
    <property type="entry name" value="Quinoprotein alcohol dehydrogenase-like superfamily"/>
    <property type="match status" value="1"/>
</dbReference>
<dbReference type="InterPro" id="IPR002372">
    <property type="entry name" value="PQQ_rpt_dom"/>
</dbReference>
<dbReference type="InterPro" id="IPR017512">
    <property type="entry name" value="PQQ_MeOH/EtOH_DH"/>
</dbReference>
<dbReference type="AlphaFoldDB" id="A0A973A8R5"/>
<evidence type="ECO:0000256" key="5">
    <source>
        <dbReference type="PIRSR" id="PIRSR617512-1"/>
    </source>
</evidence>
<dbReference type="Proteomes" id="UP000754644">
    <property type="component" value="Unassembled WGS sequence"/>
</dbReference>
<comment type="cofactor">
    <cofactor evidence="7">
        <name>Ca(2+)</name>
        <dbReference type="ChEBI" id="CHEBI:29108"/>
    </cofactor>
    <text evidence="7">Binds 1 Ca(2+) ion per subunit.</text>
</comment>